<reference evidence="1 2" key="1">
    <citation type="submission" date="2019-03" db="EMBL/GenBank/DDBJ databases">
        <title>Single cell metagenomics reveals metabolic interactions within the superorganism composed of flagellate Streblomastix strix and complex community of Bacteroidetes bacteria on its surface.</title>
        <authorList>
            <person name="Treitli S.C."/>
            <person name="Kolisko M."/>
            <person name="Husnik F."/>
            <person name="Keeling P."/>
            <person name="Hampl V."/>
        </authorList>
    </citation>
    <scope>NUCLEOTIDE SEQUENCE [LARGE SCALE GENOMIC DNA]</scope>
    <source>
        <strain evidence="1">ST1C</strain>
    </source>
</reference>
<organism evidence="1 2">
    <name type="scientific">Streblomastix strix</name>
    <dbReference type="NCBI Taxonomy" id="222440"/>
    <lineage>
        <taxon>Eukaryota</taxon>
        <taxon>Metamonada</taxon>
        <taxon>Preaxostyla</taxon>
        <taxon>Oxymonadida</taxon>
        <taxon>Streblomastigidae</taxon>
        <taxon>Streblomastix</taxon>
    </lineage>
</organism>
<dbReference type="AlphaFoldDB" id="A0A5J4WN72"/>
<protein>
    <submittedName>
        <fullName evidence="1">Uncharacterized protein</fullName>
    </submittedName>
</protein>
<accession>A0A5J4WN72</accession>
<gene>
    <name evidence="1" type="ORF">EZS28_008049</name>
</gene>
<sequence>MVVRDEYSQIYLLRCEKLLGQMQTNERFASTTTSKKHENSGTISMHQVNTYTGKRTDTSYWRIKLWTKQLQNGGRSAFFELQQNENSYRTGLKYVL</sequence>
<dbReference type="Proteomes" id="UP000324800">
    <property type="component" value="Unassembled WGS sequence"/>
</dbReference>
<evidence type="ECO:0000313" key="1">
    <source>
        <dbReference type="EMBL" id="KAA6396424.1"/>
    </source>
</evidence>
<comment type="caution">
    <text evidence="1">The sequence shown here is derived from an EMBL/GenBank/DDBJ whole genome shotgun (WGS) entry which is preliminary data.</text>
</comment>
<evidence type="ECO:0000313" key="2">
    <source>
        <dbReference type="Proteomes" id="UP000324800"/>
    </source>
</evidence>
<dbReference type="EMBL" id="SNRW01001430">
    <property type="protein sequence ID" value="KAA6396424.1"/>
    <property type="molecule type" value="Genomic_DNA"/>
</dbReference>
<name>A0A5J4WN72_9EUKA</name>
<proteinExistence type="predicted"/>